<dbReference type="Proteomes" id="UP000199559">
    <property type="component" value="Unassembled WGS sequence"/>
</dbReference>
<dbReference type="PROSITE" id="PS51257">
    <property type="entry name" value="PROKAR_LIPOPROTEIN"/>
    <property type="match status" value="1"/>
</dbReference>
<dbReference type="SUPFAM" id="SSF81901">
    <property type="entry name" value="HCP-like"/>
    <property type="match status" value="1"/>
</dbReference>
<dbReference type="InterPro" id="IPR011990">
    <property type="entry name" value="TPR-like_helical_dom_sf"/>
</dbReference>
<accession>A0A1I3PI51</accession>
<dbReference type="Pfam" id="PF13181">
    <property type="entry name" value="TPR_8"/>
    <property type="match status" value="2"/>
</dbReference>
<evidence type="ECO:0000256" key="1">
    <source>
        <dbReference type="PROSITE-ProRule" id="PRU00339"/>
    </source>
</evidence>
<dbReference type="SUPFAM" id="SSF48452">
    <property type="entry name" value="TPR-like"/>
    <property type="match status" value="1"/>
</dbReference>
<evidence type="ECO:0000313" key="2">
    <source>
        <dbReference type="EMBL" id="SFJ20726.1"/>
    </source>
</evidence>
<feature type="repeat" description="TPR" evidence="1">
    <location>
        <begin position="212"/>
        <end position="245"/>
    </location>
</feature>
<proteinExistence type="predicted"/>
<keyword evidence="1" id="KW-0802">TPR repeat</keyword>
<dbReference type="InterPro" id="IPR019734">
    <property type="entry name" value="TPR_rpt"/>
</dbReference>
<dbReference type="AlphaFoldDB" id="A0A1I3PI51"/>
<dbReference type="Gene3D" id="1.25.40.10">
    <property type="entry name" value="Tetratricopeptide repeat domain"/>
    <property type="match status" value="3"/>
</dbReference>
<dbReference type="PROSITE" id="PS50005">
    <property type="entry name" value="TPR"/>
    <property type="match status" value="1"/>
</dbReference>
<name>A0A1I3PI51_9FLAO</name>
<dbReference type="SMART" id="SM00028">
    <property type="entry name" value="TPR"/>
    <property type="match status" value="3"/>
</dbReference>
<evidence type="ECO:0000313" key="3">
    <source>
        <dbReference type="Proteomes" id="UP000199559"/>
    </source>
</evidence>
<dbReference type="STRING" id="1144750.SAMN05443431_105111"/>
<keyword evidence="3" id="KW-1185">Reference proteome</keyword>
<organism evidence="2 3">
    <name type="scientific">Olleya namhaensis</name>
    <dbReference type="NCBI Taxonomy" id="1144750"/>
    <lineage>
        <taxon>Bacteria</taxon>
        <taxon>Pseudomonadati</taxon>
        <taxon>Bacteroidota</taxon>
        <taxon>Flavobacteriia</taxon>
        <taxon>Flavobacteriales</taxon>
        <taxon>Flavobacteriaceae</taxon>
    </lineage>
</organism>
<dbReference type="RefSeq" id="WP_090839736.1">
    <property type="nucleotide sequence ID" value="NZ_FORM01000005.1"/>
</dbReference>
<protein>
    <submittedName>
        <fullName evidence="2">Tfp pilus assembly protein PilF</fullName>
    </submittedName>
</protein>
<sequence>MNTKLYMLLLVIITATSCSENTKNITNPEDYNQFLSLKTNTETLNATSEYDFWSNKLEIAPNQISYLSQIAGAESRLFKSTGSISHLKNAEHALVTLNEKTQYKAAGYLRALARNYISQHKFKSALVLLNKAEENGQNLDGTQKMLFDVHMELGNYDLAKNYLETVKDLNNFGYLIRLSKWSDHNGDLDSAIKYLEKATAKAESSKVDNLKEWSYTNLADFYGHDGQIQQSYNHYLKALALNPNDAYAKKGIAWIVYSHEKNPTEANRILDAITQLHNAPDYLLFKAEIAEFQNKELIKNNYLKSYFLAIEDRDYGDMYNVYSSKILAESKSEKAIALAKIEVENRPTPLSYDLLAWSYFNNDNPTEALKIAEQYVAGKTFEPEVQYHLAKIYKANGKLKEVAMLKEDLLDSGYELGPLTFKNVNNL</sequence>
<dbReference type="EMBL" id="FORM01000005">
    <property type="protein sequence ID" value="SFJ20726.1"/>
    <property type="molecule type" value="Genomic_DNA"/>
</dbReference>
<reference evidence="3" key="1">
    <citation type="submission" date="2016-10" db="EMBL/GenBank/DDBJ databases">
        <authorList>
            <person name="Varghese N."/>
            <person name="Submissions S."/>
        </authorList>
    </citation>
    <scope>NUCLEOTIDE SEQUENCE [LARGE SCALE GENOMIC DNA]</scope>
    <source>
        <strain evidence="3">DSM 28881</strain>
    </source>
</reference>
<gene>
    <name evidence="2" type="ORF">SAMN05443431_105111</name>
</gene>